<protein>
    <submittedName>
        <fullName evidence="17">TonB-dependent siderophore receptor</fullName>
    </submittedName>
</protein>
<keyword evidence="13 14" id="KW-0998">Cell outer membrane</keyword>
<keyword evidence="9" id="KW-0406">Ion transport</keyword>
<dbReference type="Proteomes" id="UP000282378">
    <property type="component" value="Unassembled WGS sequence"/>
</dbReference>
<evidence type="ECO:0000256" key="6">
    <source>
        <dbReference type="ARBA" id="ARBA00022692"/>
    </source>
</evidence>
<evidence type="ECO:0000256" key="8">
    <source>
        <dbReference type="ARBA" id="ARBA00023004"/>
    </source>
</evidence>
<feature type="chain" id="PRO_5017981219" evidence="15">
    <location>
        <begin position="32"/>
        <end position="272"/>
    </location>
</feature>
<feature type="signal peptide" evidence="15">
    <location>
        <begin position="1"/>
        <end position="31"/>
    </location>
</feature>
<comment type="caution">
    <text evidence="17">The sequence shown here is derived from an EMBL/GenBank/DDBJ whole genome shotgun (WGS) entry which is preliminary data.</text>
</comment>
<reference evidence="17 18" key="1">
    <citation type="submission" date="2018-08" db="EMBL/GenBank/DDBJ databases">
        <title>Recombination of ecologically and evolutionarily significant loci maintains genetic cohesion in the Pseudomonas syringae species complex.</title>
        <authorList>
            <person name="Dillon M."/>
            <person name="Thakur S."/>
            <person name="Almeida R.N.D."/>
            <person name="Weir B.S."/>
            <person name="Guttman D.S."/>
        </authorList>
    </citation>
    <scope>NUCLEOTIDE SEQUENCE [LARGE SCALE GENOMIC DNA]</scope>
    <source>
        <strain evidence="17 18">88_10</strain>
    </source>
</reference>
<name>A0A3M2ZWU3_PSEYM</name>
<dbReference type="InterPro" id="IPR012910">
    <property type="entry name" value="Plug_dom"/>
</dbReference>
<dbReference type="Gene3D" id="2.40.170.20">
    <property type="entry name" value="TonB-dependent receptor, beta-barrel domain"/>
    <property type="match status" value="1"/>
</dbReference>
<dbReference type="GO" id="GO:0009279">
    <property type="term" value="C:cell outer membrane"/>
    <property type="evidence" value="ECO:0007669"/>
    <property type="project" value="UniProtKB-SubCell"/>
</dbReference>
<evidence type="ECO:0000256" key="14">
    <source>
        <dbReference type="PROSITE-ProRule" id="PRU01360"/>
    </source>
</evidence>
<dbReference type="Pfam" id="PF07715">
    <property type="entry name" value="Plug"/>
    <property type="match status" value="1"/>
</dbReference>
<organism evidence="17 18">
    <name type="scientific">Pseudomonas syringae pv. maculicola</name>
    <dbReference type="NCBI Taxonomy" id="59511"/>
    <lineage>
        <taxon>Bacteria</taxon>
        <taxon>Pseudomonadati</taxon>
        <taxon>Pseudomonadota</taxon>
        <taxon>Gammaproteobacteria</taxon>
        <taxon>Pseudomonadales</taxon>
        <taxon>Pseudomonadaceae</taxon>
        <taxon>Pseudomonas</taxon>
    </lineage>
</organism>
<dbReference type="Gene3D" id="2.170.130.10">
    <property type="entry name" value="TonB-dependent receptor, plug domain"/>
    <property type="match status" value="1"/>
</dbReference>
<keyword evidence="3 14" id="KW-0813">Transport</keyword>
<dbReference type="PANTHER" id="PTHR32552:SF74">
    <property type="entry name" value="HYDROXAMATE SIDEROPHORE RECEPTOR FHUE"/>
    <property type="match status" value="1"/>
</dbReference>
<dbReference type="InterPro" id="IPR037066">
    <property type="entry name" value="Plug_dom_sf"/>
</dbReference>
<keyword evidence="10" id="KW-0798">TonB box</keyword>
<accession>A0A3M2ZWU3</accession>
<feature type="non-terminal residue" evidence="17">
    <location>
        <position position="272"/>
    </location>
</feature>
<evidence type="ECO:0000313" key="17">
    <source>
        <dbReference type="EMBL" id="RML92398.1"/>
    </source>
</evidence>
<dbReference type="GO" id="GO:0015344">
    <property type="term" value="F:siderophore uptake transmembrane transporter activity"/>
    <property type="evidence" value="ECO:0007669"/>
    <property type="project" value="TreeGrafter"/>
</dbReference>
<evidence type="ECO:0000256" key="3">
    <source>
        <dbReference type="ARBA" id="ARBA00022448"/>
    </source>
</evidence>
<dbReference type="FunFam" id="2.170.130.10:FF:000010">
    <property type="entry name" value="Ferripyoverdine receptor"/>
    <property type="match status" value="1"/>
</dbReference>
<keyword evidence="8" id="KW-0408">Iron</keyword>
<evidence type="ECO:0000256" key="5">
    <source>
        <dbReference type="ARBA" id="ARBA00022496"/>
    </source>
</evidence>
<dbReference type="PROSITE" id="PS52016">
    <property type="entry name" value="TONB_DEPENDENT_REC_3"/>
    <property type="match status" value="1"/>
</dbReference>
<keyword evidence="7 15" id="KW-0732">Signal</keyword>
<evidence type="ECO:0000256" key="7">
    <source>
        <dbReference type="ARBA" id="ARBA00022729"/>
    </source>
</evidence>
<comment type="similarity">
    <text evidence="2 14">Belongs to the TonB-dependent receptor family.</text>
</comment>
<dbReference type="InterPro" id="IPR036942">
    <property type="entry name" value="Beta-barrel_TonB_sf"/>
</dbReference>
<keyword evidence="4 14" id="KW-1134">Transmembrane beta strand</keyword>
<dbReference type="EMBL" id="RBNL01001189">
    <property type="protein sequence ID" value="RML92398.1"/>
    <property type="molecule type" value="Genomic_DNA"/>
</dbReference>
<keyword evidence="6 14" id="KW-0812">Transmembrane</keyword>
<sequence>MPGQQSQHRIRFTPALLTMGIWIATTQAAYAADTQGAEAPPATTMELGATEISSDQLGATTEGSGSYTTGAMQTATKLPLTMRETPQAVTVVTRQRMDDQAMTSINDVVRYTPGLFLDQSSGPGRQTYTSRGFDIDNIMYDGLPASYSGYTAGVQPNLAMFDHVEVIRGATGLTTGSGNPSAAINMVRKRPTADPQVSLTGAAGSWDDYRGVFDASGPLNDSRTVRGRIVGSYQDAHSFRDQEKSDHGVFYGVIEADLTDATTATFGLSRQE</sequence>
<evidence type="ECO:0000313" key="18">
    <source>
        <dbReference type="Proteomes" id="UP000282378"/>
    </source>
</evidence>
<gene>
    <name evidence="17" type="ORF">APX70_02206</name>
</gene>
<comment type="subcellular location">
    <subcellularLocation>
        <location evidence="1 14">Cell outer membrane</location>
        <topology evidence="1 14">Multi-pass membrane protein</topology>
    </subcellularLocation>
</comment>
<evidence type="ECO:0000256" key="2">
    <source>
        <dbReference type="ARBA" id="ARBA00009810"/>
    </source>
</evidence>
<dbReference type="InterPro" id="IPR039426">
    <property type="entry name" value="TonB-dep_rcpt-like"/>
</dbReference>
<proteinExistence type="inferred from homology"/>
<evidence type="ECO:0000256" key="12">
    <source>
        <dbReference type="ARBA" id="ARBA00023170"/>
    </source>
</evidence>
<evidence type="ECO:0000256" key="11">
    <source>
        <dbReference type="ARBA" id="ARBA00023136"/>
    </source>
</evidence>
<evidence type="ECO:0000256" key="15">
    <source>
        <dbReference type="SAM" id="SignalP"/>
    </source>
</evidence>
<keyword evidence="5" id="KW-0410">Iron transport</keyword>
<keyword evidence="12 17" id="KW-0675">Receptor</keyword>
<keyword evidence="11 14" id="KW-0472">Membrane</keyword>
<dbReference type="AlphaFoldDB" id="A0A3M2ZWU3"/>
<evidence type="ECO:0000256" key="10">
    <source>
        <dbReference type="ARBA" id="ARBA00023077"/>
    </source>
</evidence>
<evidence type="ECO:0000256" key="9">
    <source>
        <dbReference type="ARBA" id="ARBA00023065"/>
    </source>
</evidence>
<feature type="domain" description="TonB-dependent receptor plug" evidence="16">
    <location>
        <begin position="82"/>
        <end position="181"/>
    </location>
</feature>
<evidence type="ECO:0000256" key="13">
    <source>
        <dbReference type="ARBA" id="ARBA00023237"/>
    </source>
</evidence>
<dbReference type="PANTHER" id="PTHR32552">
    <property type="entry name" value="FERRICHROME IRON RECEPTOR-RELATED"/>
    <property type="match status" value="1"/>
</dbReference>
<dbReference type="SUPFAM" id="SSF56935">
    <property type="entry name" value="Porins"/>
    <property type="match status" value="1"/>
</dbReference>
<evidence type="ECO:0000259" key="16">
    <source>
        <dbReference type="Pfam" id="PF07715"/>
    </source>
</evidence>
<evidence type="ECO:0000256" key="4">
    <source>
        <dbReference type="ARBA" id="ARBA00022452"/>
    </source>
</evidence>
<evidence type="ECO:0000256" key="1">
    <source>
        <dbReference type="ARBA" id="ARBA00004571"/>
    </source>
</evidence>